<gene>
    <name evidence="2" type="ORF">EJA10_00275</name>
</gene>
<evidence type="ECO:0000313" key="3">
    <source>
        <dbReference type="Proteomes" id="UP000279911"/>
    </source>
</evidence>
<comment type="caution">
    <text evidence="2">The sequence shown here is derived from an EMBL/GenBank/DDBJ whole genome shotgun (WGS) entry which is preliminary data.</text>
</comment>
<sequence>MHPITIIEILVALGIFVVVLVLGHFWAKRNRKAALVLVAFVAVAEIGFFIIRPLWIDYHLGIKTEQLEEYLEEKYPGETFEISRRTSRNYNPYHLEVRFENEPGWSYSYSVNDGKIKQVGIGVPDDELPEEGLHYDDL</sequence>
<keyword evidence="1" id="KW-0472">Membrane</keyword>
<name>A0A427TZA7_9BACI</name>
<feature type="transmembrane region" description="Helical" evidence="1">
    <location>
        <begin position="34"/>
        <end position="55"/>
    </location>
</feature>
<accession>A0A427TZA7</accession>
<dbReference type="RefSeq" id="WP_125478013.1">
    <property type="nucleotide sequence ID" value="NZ_RSFW01000001.1"/>
</dbReference>
<feature type="transmembrane region" description="Helical" evidence="1">
    <location>
        <begin position="6"/>
        <end position="27"/>
    </location>
</feature>
<proteinExistence type="predicted"/>
<evidence type="ECO:0008006" key="4">
    <source>
        <dbReference type="Google" id="ProtNLM"/>
    </source>
</evidence>
<protein>
    <recommendedName>
        <fullName evidence="4">DUF3139 domain-containing protein</fullName>
    </recommendedName>
</protein>
<evidence type="ECO:0000256" key="1">
    <source>
        <dbReference type="SAM" id="Phobius"/>
    </source>
</evidence>
<dbReference type="EMBL" id="RSFW01000001">
    <property type="protein sequence ID" value="RSD29580.1"/>
    <property type="molecule type" value="Genomic_DNA"/>
</dbReference>
<dbReference type="AlphaFoldDB" id="A0A427TZA7"/>
<evidence type="ECO:0000313" key="2">
    <source>
        <dbReference type="EMBL" id="RSD29580.1"/>
    </source>
</evidence>
<dbReference type="Proteomes" id="UP000279911">
    <property type="component" value="Unassembled WGS sequence"/>
</dbReference>
<keyword evidence="1" id="KW-0812">Transmembrane</keyword>
<keyword evidence="1" id="KW-1133">Transmembrane helix</keyword>
<organism evidence="2 3">
    <name type="scientific">Mesobacillus subterraneus</name>
    <dbReference type="NCBI Taxonomy" id="285983"/>
    <lineage>
        <taxon>Bacteria</taxon>
        <taxon>Bacillati</taxon>
        <taxon>Bacillota</taxon>
        <taxon>Bacilli</taxon>
        <taxon>Bacillales</taxon>
        <taxon>Bacillaceae</taxon>
        <taxon>Mesobacillus</taxon>
    </lineage>
</organism>
<dbReference type="OrthoDB" id="2972540at2"/>
<reference evidence="3" key="1">
    <citation type="submission" date="2018-12" db="EMBL/GenBank/DDBJ databases">
        <title>Bacillus chawlae sp. nov., Bacillus glennii sp. nov., and Bacillus saganii sp. nov. Isolated from the Vehicle Assembly Building at Kennedy Space Center where the Viking Spacecraft were Assembled.</title>
        <authorList>
            <person name="Seuylemezian A."/>
            <person name="Vaishampayan P."/>
        </authorList>
    </citation>
    <scope>NUCLEOTIDE SEQUENCE [LARGE SCALE GENOMIC DNA]</scope>
    <source>
        <strain evidence="3">DSM 13966</strain>
    </source>
</reference>